<dbReference type="Gene3D" id="1.10.30.10">
    <property type="entry name" value="High mobility group box domain"/>
    <property type="match status" value="1"/>
</dbReference>
<dbReference type="WBParaSite" id="nRc.2.0.1.t12879-RA">
    <property type="protein sequence ID" value="nRc.2.0.1.t12879-RA"/>
    <property type="gene ID" value="nRc.2.0.1.g12879"/>
</dbReference>
<dbReference type="InterPro" id="IPR036910">
    <property type="entry name" value="HMG_box_dom_sf"/>
</dbReference>
<evidence type="ECO:0000313" key="5">
    <source>
        <dbReference type="WBParaSite" id="nRc.2.0.1.t12879-RA"/>
    </source>
</evidence>
<name>A0A915IGF1_ROMCU</name>
<sequence length="104" mass="13083">MYERDIWPQLRNEFPSWSQQELVHEASKRWKRLTAEEREPYKELAEQDKKRYLNEIIAYRRDRWTLQYRKQAEKYENRLVELREQKAQMNDKKRRDHETATIPS</sequence>
<dbReference type="CDD" id="cd00084">
    <property type="entry name" value="HMG-box_SF"/>
    <property type="match status" value="1"/>
</dbReference>
<keyword evidence="1" id="KW-0238">DNA-binding</keyword>
<reference evidence="5" key="1">
    <citation type="submission" date="2022-11" db="UniProtKB">
        <authorList>
            <consortium name="WormBaseParasite"/>
        </authorList>
    </citation>
    <scope>IDENTIFICATION</scope>
</reference>
<feature type="region of interest" description="Disordered" evidence="2">
    <location>
        <begin position="85"/>
        <end position="104"/>
    </location>
</feature>
<dbReference type="GO" id="GO:0005634">
    <property type="term" value="C:nucleus"/>
    <property type="evidence" value="ECO:0007669"/>
    <property type="project" value="UniProtKB-UniRule"/>
</dbReference>
<protein>
    <submittedName>
        <fullName evidence="5">HMG box domain-containing protein</fullName>
    </submittedName>
</protein>
<dbReference type="InterPro" id="IPR009071">
    <property type="entry name" value="HMG_box_dom"/>
</dbReference>
<evidence type="ECO:0000313" key="4">
    <source>
        <dbReference type="Proteomes" id="UP000887565"/>
    </source>
</evidence>
<dbReference type="GO" id="GO:0003677">
    <property type="term" value="F:DNA binding"/>
    <property type="evidence" value="ECO:0007669"/>
    <property type="project" value="UniProtKB-UniRule"/>
</dbReference>
<evidence type="ECO:0000259" key="3">
    <source>
        <dbReference type="PROSITE" id="PS50118"/>
    </source>
</evidence>
<keyword evidence="4" id="KW-1185">Reference proteome</keyword>
<feature type="DNA-binding region" description="HMG box" evidence="1">
    <location>
        <begin position="1"/>
        <end position="60"/>
    </location>
</feature>
<keyword evidence="1" id="KW-0539">Nucleus</keyword>
<evidence type="ECO:0000256" key="2">
    <source>
        <dbReference type="SAM" id="MobiDB-lite"/>
    </source>
</evidence>
<dbReference type="Pfam" id="PF00505">
    <property type="entry name" value="HMG_box"/>
    <property type="match status" value="1"/>
</dbReference>
<accession>A0A915IGF1</accession>
<organism evidence="4 5">
    <name type="scientific">Romanomermis culicivorax</name>
    <name type="common">Nematode worm</name>
    <dbReference type="NCBI Taxonomy" id="13658"/>
    <lineage>
        <taxon>Eukaryota</taxon>
        <taxon>Metazoa</taxon>
        <taxon>Ecdysozoa</taxon>
        <taxon>Nematoda</taxon>
        <taxon>Enoplea</taxon>
        <taxon>Dorylaimia</taxon>
        <taxon>Mermithida</taxon>
        <taxon>Mermithoidea</taxon>
        <taxon>Mermithidae</taxon>
        <taxon>Romanomermis</taxon>
    </lineage>
</organism>
<evidence type="ECO:0000256" key="1">
    <source>
        <dbReference type="PROSITE-ProRule" id="PRU00267"/>
    </source>
</evidence>
<feature type="domain" description="HMG box" evidence="3">
    <location>
        <begin position="1"/>
        <end position="60"/>
    </location>
</feature>
<proteinExistence type="predicted"/>
<dbReference type="SUPFAM" id="SSF47095">
    <property type="entry name" value="HMG-box"/>
    <property type="match status" value="1"/>
</dbReference>
<dbReference type="AlphaFoldDB" id="A0A915IGF1"/>
<dbReference type="Proteomes" id="UP000887565">
    <property type="component" value="Unplaced"/>
</dbReference>
<dbReference type="PROSITE" id="PS50118">
    <property type="entry name" value="HMG_BOX_2"/>
    <property type="match status" value="1"/>
</dbReference>